<dbReference type="PANTHER" id="PTHR42879:SF2">
    <property type="entry name" value="3-OXOACYL-[ACYL-CARRIER-PROTEIN] REDUCTASE FABG"/>
    <property type="match status" value="1"/>
</dbReference>
<keyword evidence="4" id="KW-1185">Reference proteome</keyword>
<evidence type="ECO:0000313" key="4">
    <source>
        <dbReference type="Proteomes" id="UP001445472"/>
    </source>
</evidence>
<comment type="similarity">
    <text evidence="1">Belongs to the short-chain dehydrogenases/reductases (SDR) family.</text>
</comment>
<dbReference type="SUPFAM" id="SSF51735">
    <property type="entry name" value="NAD(P)-binding Rossmann-fold domains"/>
    <property type="match status" value="1"/>
</dbReference>
<protein>
    <submittedName>
        <fullName evidence="3">3-oxoacyl-ACP reductase family protein</fullName>
        <ecNumber evidence="3">1.1.1.-</ecNumber>
    </submittedName>
</protein>
<dbReference type="InterPro" id="IPR002347">
    <property type="entry name" value="SDR_fam"/>
</dbReference>
<dbReference type="Proteomes" id="UP001445472">
    <property type="component" value="Unassembled WGS sequence"/>
</dbReference>
<dbReference type="PRINTS" id="PR00081">
    <property type="entry name" value="GDHRDH"/>
</dbReference>
<organism evidence="3 4">
    <name type="scientific">Streptomyces xantholiticus</name>
    <dbReference type="NCBI Taxonomy" id="68285"/>
    <lineage>
        <taxon>Bacteria</taxon>
        <taxon>Bacillati</taxon>
        <taxon>Actinomycetota</taxon>
        <taxon>Actinomycetes</taxon>
        <taxon>Kitasatosporales</taxon>
        <taxon>Streptomycetaceae</taxon>
        <taxon>Streptomyces</taxon>
    </lineage>
</organism>
<keyword evidence="3" id="KW-0560">Oxidoreductase</keyword>
<dbReference type="EMBL" id="JBEPBX010000014">
    <property type="protein sequence ID" value="MER6615063.1"/>
    <property type="molecule type" value="Genomic_DNA"/>
</dbReference>
<evidence type="ECO:0000313" key="3">
    <source>
        <dbReference type="EMBL" id="MER6615063.1"/>
    </source>
</evidence>
<dbReference type="EC" id="1.1.1.-" evidence="3"/>
<dbReference type="NCBIfam" id="NF009466">
    <property type="entry name" value="PRK12826.1-2"/>
    <property type="match status" value="1"/>
</dbReference>
<sequence length="255" mass="26506">MKLQGQVALVTGGSRGIGAAVCRRLAADGAAVAINYRSSEGPAKELAREIEAAGGRAITVHGDVADPAAAQEMVRMTIDDLGGLDILVNNAGVAQDALIFNMEMDDWLDVMKVNFGGVFHCTKAVLPHFMSKGAGVIVNVSSVMGERGWVGESNYAASKGAVNAFTRCCAMESARFGIRVNAVLPGFAPTDLVAGLTEGATGRSIKKQIPMRDFGEVEQIADVVRFLSGPESSYMTGSLVNVDGGAMTALGLGRP</sequence>
<dbReference type="InterPro" id="IPR057326">
    <property type="entry name" value="KR_dom"/>
</dbReference>
<dbReference type="Gene3D" id="3.40.50.720">
    <property type="entry name" value="NAD(P)-binding Rossmann-like Domain"/>
    <property type="match status" value="1"/>
</dbReference>
<dbReference type="PRINTS" id="PR00080">
    <property type="entry name" value="SDRFAMILY"/>
</dbReference>
<dbReference type="InterPro" id="IPR036291">
    <property type="entry name" value="NAD(P)-bd_dom_sf"/>
</dbReference>
<comment type="caution">
    <text evidence="3">The sequence shown here is derived from an EMBL/GenBank/DDBJ whole genome shotgun (WGS) entry which is preliminary data.</text>
</comment>
<dbReference type="NCBIfam" id="NF005559">
    <property type="entry name" value="PRK07231.1"/>
    <property type="match status" value="1"/>
</dbReference>
<dbReference type="Pfam" id="PF13561">
    <property type="entry name" value="adh_short_C2"/>
    <property type="match status" value="1"/>
</dbReference>
<dbReference type="PANTHER" id="PTHR42879">
    <property type="entry name" value="3-OXOACYL-(ACYL-CARRIER-PROTEIN) REDUCTASE"/>
    <property type="match status" value="1"/>
</dbReference>
<dbReference type="GO" id="GO:0016491">
    <property type="term" value="F:oxidoreductase activity"/>
    <property type="evidence" value="ECO:0007669"/>
    <property type="project" value="UniProtKB-KW"/>
</dbReference>
<proteinExistence type="inferred from homology"/>
<dbReference type="SMART" id="SM00822">
    <property type="entry name" value="PKS_KR"/>
    <property type="match status" value="1"/>
</dbReference>
<name>A0ABV1UW89_9ACTN</name>
<dbReference type="InterPro" id="IPR050259">
    <property type="entry name" value="SDR"/>
</dbReference>
<dbReference type="RefSeq" id="WP_351976732.1">
    <property type="nucleotide sequence ID" value="NZ_JBEPBX010000014.1"/>
</dbReference>
<reference evidence="3 4" key="1">
    <citation type="submission" date="2024-06" db="EMBL/GenBank/DDBJ databases">
        <title>The Natural Products Discovery Center: Release of the First 8490 Sequenced Strains for Exploring Actinobacteria Biosynthetic Diversity.</title>
        <authorList>
            <person name="Kalkreuter E."/>
            <person name="Kautsar S.A."/>
            <person name="Yang D."/>
            <person name="Bader C.D."/>
            <person name="Teijaro C.N."/>
            <person name="Fluegel L."/>
            <person name="Davis C.M."/>
            <person name="Simpson J.R."/>
            <person name="Lauterbach L."/>
            <person name="Steele A.D."/>
            <person name="Gui C."/>
            <person name="Meng S."/>
            <person name="Li G."/>
            <person name="Viehrig K."/>
            <person name="Ye F."/>
            <person name="Su P."/>
            <person name="Kiefer A.F."/>
            <person name="Nichols A."/>
            <person name="Cepeda A.J."/>
            <person name="Yan W."/>
            <person name="Fan B."/>
            <person name="Jiang Y."/>
            <person name="Adhikari A."/>
            <person name="Zheng C.-J."/>
            <person name="Schuster L."/>
            <person name="Cowan T.M."/>
            <person name="Smanski M.J."/>
            <person name="Chevrette M.G."/>
            <person name="De Carvalho L.P.S."/>
            <person name="Shen B."/>
        </authorList>
    </citation>
    <scope>NUCLEOTIDE SEQUENCE [LARGE SCALE GENOMIC DNA]</scope>
    <source>
        <strain evidence="3 4">NPDC000837</strain>
    </source>
</reference>
<evidence type="ECO:0000259" key="2">
    <source>
        <dbReference type="SMART" id="SM00822"/>
    </source>
</evidence>
<feature type="domain" description="Ketoreductase" evidence="2">
    <location>
        <begin position="6"/>
        <end position="186"/>
    </location>
</feature>
<accession>A0ABV1UW89</accession>
<gene>
    <name evidence="3" type="ORF">ABT276_17165</name>
</gene>
<evidence type="ECO:0000256" key="1">
    <source>
        <dbReference type="ARBA" id="ARBA00006484"/>
    </source>
</evidence>